<evidence type="ECO:0000313" key="2">
    <source>
        <dbReference type="Proteomes" id="UP000609879"/>
    </source>
</evidence>
<gene>
    <name evidence="1" type="ORF">Ade02nite_41110</name>
</gene>
<name>A0ABQ3Y681_9ACTN</name>
<accession>A0ABQ3Y681</accession>
<reference evidence="1 2" key="1">
    <citation type="submission" date="2021-01" db="EMBL/GenBank/DDBJ databases">
        <title>Whole genome shotgun sequence of Actinoplanes deccanensis NBRC 13994.</title>
        <authorList>
            <person name="Komaki H."/>
            <person name="Tamura T."/>
        </authorList>
    </citation>
    <scope>NUCLEOTIDE SEQUENCE [LARGE SCALE GENOMIC DNA]</scope>
    <source>
        <strain evidence="1 2">NBRC 13994</strain>
    </source>
</reference>
<dbReference type="EMBL" id="BOMI01000078">
    <property type="protein sequence ID" value="GID75470.1"/>
    <property type="molecule type" value="Genomic_DNA"/>
</dbReference>
<dbReference type="Proteomes" id="UP000609879">
    <property type="component" value="Unassembled WGS sequence"/>
</dbReference>
<comment type="caution">
    <text evidence="1">The sequence shown here is derived from an EMBL/GenBank/DDBJ whole genome shotgun (WGS) entry which is preliminary data.</text>
</comment>
<evidence type="ECO:0000313" key="1">
    <source>
        <dbReference type="EMBL" id="GID75470.1"/>
    </source>
</evidence>
<organism evidence="1 2">
    <name type="scientific">Paractinoplanes deccanensis</name>
    <dbReference type="NCBI Taxonomy" id="113561"/>
    <lineage>
        <taxon>Bacteria</taxon>
        <taxon>Bacillati</taxon>
        <taxon>Actinomycetota</taxon>
        <taxon>Actinomycetes</taxon>
        <taxon>Micromonosporales</taxon>
        <taxon>Micromonosporaceae</taxon>
        <taxon>Paractinoplanes</taxon>
    </lineage>
</organism>
<protein>
    <submittedName>
        <fullName evidence="1">Uncharacterized protein</fullName>
    </submittedName>
</protein>
<keyword evidence="2" id="KW-1185">Reference proteome</keyword>
<dbReference type="RefSeq" id="WP_203765912.1">
    <property type="nucleotide sequence ID" value="NZ_BAAABO010000016.1"/>
</dbReference>
<sequence>MGLLRRLARARLAARVVRRLRRAGATSVRYDARGFQIRWTAPGEETPTILELADFTSSKKKDIEHHLAGVLLPAGLPPAWSDVRPLLRPVIRGVTPGTPLRRPFLPFLYEHVVVDHPDTMTYVTADQPAAWGVRPDEVFAAARANLPGAVLQGEAPEPVVVHFVDDGDSYWVSHLLLEHWLERLAPQVGGTPVAFAPERGTLLVTADHSRHLPGLFAQAEEIYAKSLRPITPMAYAGDAHGCTVPYDAPPGHPLHHAAARAERILAIQQYTLQKEQTPAGSEMADIELVGDETGGWRTRAIWPRNEPTLLPRADEVQVGEDVRPWSALAAHLTVAPHTDPARWTATAWPAKS</sequence>
<proteinExistence type="predicted"/>